<protein>
    <submittedName>
        <fullName evidence="2">Uncharacterized protein LOC112689498</fullName>
    </submittedName>
</protein>
<gene>
    <name evidence="2" type="primary">LOC112689498</name>
</gene>
<keyword evidence="1" id="KW-1185">Reference proteome</keyword>
<sequence>MSVRSVLHRVTNECTVWVRFDRPSPQPLMSDLPAARVQQCHPFALVGIDFAGPLQLKETRLRKSRSYKVYIAVFVCFTVKACHLEVVTDLSIAAFFAAFDRLVARRGLPSDIFTDCGTNFVGADRQLHAIINSLKGQTALSDSHSYCSWHFNPPSASHFGDLWEAAVCSMKRLLTRVMGNHQYSYEEFTTVLCRVEAVLNSRPLTPLSSDPVDLDYLSPGVFLIGPPLFAGPPRTSP</sequence>
<dbReference type="PANTHER" id="PTHR47331">
    <property type="entry name" value="PHD-TYPE DOMAIN-CONTAINING PROTEIN"/>
    <property type="match status" value="1"/>
</dbReference>
<reference evidence="2" key="1">
    <citation type="submission" date="2025-08" db="UniProtKB">
        <authorList>
            <consortium name="RefSeq"/>
        </authorList>
    </citation>
    <scope>IDENTIFICATION</scope>
    <source>
        <tissue evidence="2">Whole body</tissue>
    </source>
</reference>
<dbReference type="GO" id="GO:0003676">
    <property type="term" value="F:nucleic acid binding"/>
    <property type="evidence" value="ECO:0007669"/>
    <property type="project" value="InterPro"/>
</dbReference>
<dbReference type="SUPFAM" id="SSF53098">
    <property type="entry name" value="Ribonuclease H-like"/>
    <property type="match status" value="1"/>
</dbReference>
<proteinExistence type="predicted"/>
<organism evidence="1 2">
    <name type="scientific">Sipha flava</name>
    <name type="common">yellow sugarcane aphid</name>
    <dbReference type="NCBI Taxonomy" id="143950"/>
    <lineage>
        <taxon>Eukaryota</taxon>
        <taxon>Metazoa</taxon>
        <taxon>Ecdysozoa</taxon>
        <taxon>Arthropoda</taxon>
        <taxon>Hexapoda</taxon>
        <taxon>Insecta</taxon>
        <taxon>Pterygota</taxon>
        <taxon>Neoptera</taxon>
        <taxon>Paraneoptera</taxon>
        <taxon>Hemiptera</taxon>
        <taxon>Sternorrhyncha</taxon>
        <taxon>Aphidomorpha</taxon>
        <taxon>Aphidoidea</taxon>
        <taxon>Aphididae</taxon>
        <taxon>Sipha</taxon>
    </lineage>
</organism>
<name>A0A8B8G825_9HEMI</name>
<dbReference type="Proteomes" id="UP000694846">
    <property type="component" value="Unplaced"/>
</dbReference>
<evidence type="ECO:0000313" key="1">
    <source>
        <dbReference type="Proteomes" id="UP000694846"/>
    </source>
</evidence>
<dbReference type="AlphaFoldDB" id="A0A8B8G825"/>
<dbReference type="Gene3D" id="3.30.420.10">
    <property type="entry name" value="Ribonuclease H-like superfamily/Ribonuclease H"/>
    <property type="match status" value="1"/>
</dbReference>
<dbReference type="GeneID" id="112689498"/>
<evidence type="ECO:0000313" key="2">
    <source>
        <dbReference type="RefSeq" id="XP_025419023.1"/>
    </source>
</evidence>
<dbReference type="InterPro" id="IPR036397">
    <property type="entry name" value="RNaseH_sf"/>
</dbReference>
<dbReference type="RefSeq" id="XP_025419023.1">
    <property type="nucleotide sequence ID" value="XM_025563238.1"/>
</dbReference>
<dbReference type="PANTHER" id="PTHR47331:SF1">
    <property type="entry name" value="GAG-LIKE PROTEIN"/>
    <property type="match status" value="1"/>
</dbReference>
<dbReference type="OrthoDB" id="6616139at2759"/>
<accession>A0A8B8G825</accession>
<dbReference type="InterPro" id="IPR012337">
    <property type="entry name" value="RNaseH-like_sf"/>
</dbReference>